<sequence>IIDMSADGNCLFRSLSDQLYGDYGNRHSDVRETVCDYMEKNEADFIVFLVFEDEDDDEQQEEDARDFDHYIESMRQEGEWGGNLEVVAAARLYQRKITVYSETLAAFTIDHGGSISEGPDLHVSYHGNEHYNSV</sequence>
<feature type="non-terminal residue" evidence="2">
    <location>
        <position position="134"/>
    </location>
</feature>
<dbReference type="Proteomes" id="UP000095751">
    <property type="component" value="Unassembled WGS sequence"/>
</dbReference>
<keyword evidence="3" id="KW-1185">Reference proteome</keyword>
<dbReference type="InterPro" id="IPR050704">
    <property type="entry name" value="Peptidase_C85-like"/>
</dbReference>
<accession>A0A1E7FQB0</accession>
<dbReference type="Gene3D" id="3.90.70.80">
    <property type="match status" value="1"/>
</dbReference>
<dbReference type="EMBL" id="KV784355">
    <property type="protein sequence ID" value="OEU20359.1"/>
    <property type="molecule type" value="Genomic_DNA"/>
</dbReference>
<dbReference type="KEGG" id="fcy:FRACYDRAFT_154543"/>
<dbReference type="PANTHER" id="PTHR12419">
    <property type="entry name" value="OTU DOMAIN CONTAINING PROTEIN"/>
    <property type="match status" value="1"/>
</dbReference>
<dbReference type="SUPFAM" id="SSF54001">
    <property type="entry name" value="Cysteine proteinases"/>
    <property type="match status" value="1"/>
</dbReference>
<feature type="non-terminal residue" evidence="2">
    <location>
        <position position="1"/>
    </location>
</feature>
<dbReference type="Pfam" id="PF02338">
    <property type="entry name" value="OTU"/>
    <property type="match status" value="1"/>
</dbReference>
<protein>
    <submittedName>
        <fullName evidence="2">OTU-domain-containing protein</fullName>
    </submittedName>
</protein>
<proteinExistence type="predicted"/>
<dbReference type="GO" id="GO:0016579">
    <property type="term" value="P:protein deubiquitination"/>
    <property type="evidence" value="ECO:0007669"/>
    <property type="project" value="TreeGrafter"/>
</dbReference>
<feature type="domain" description="OTU" evidence="1">
    <location>
        <begin position="1"/>
        <end position="134"/>
    </location>
</feature>
<organism evidence="2 3">
    <name type="scientific">Fragilariopsis cylindrus CCMP1102</name>
    <dbReference type="NCBI Taxonomy" id="635003"/>
    <lineage>
        <taxon>Eukaryota</taxon>
        <taxon>Sar</taxon>
        <taxon>Stramenopiles</taxon>
        <taxon>Ochrophyta</taxon>
        <taxon>Bacillariophyta</taxon>
        <taxon>Bacillariophyceae</taxon>
        <taxon>Bacillariophycidae</taxon>
        <taxon>Bacillariales</taxon>
        <taxon>Bacillariaceae</taxon>
        <taxon>Fragilariopsis</taxon>
    </lineage>
</organism>
<dbReference type="OrthoDB" id="415023at2759"/>
<reference evidence="2 3" key="1">
    <citation type="submission" date="2016-09" db="EMBL/GenBank/DDBJ databases">
        <title>Extensive genetic diversity and differential bi-allelic expression allows diatom success in the polar Southern Ocean.</title>
        <authorList>
            <consortium name="DOE Joint Genome Institute"/>
            <person name="Mock T."/>
            <person name="Otillar R.P."/>
            <person name="Strauss J."/>
            <person name="Dupont C."/>
            <person name="Frickenhaus S."/>
            <person name="Maumus F."/>
            <person name="Mcmullan M."/>
            <person name="Sanges R."/>
            <person name="Schmutz J."/>
            <person name="Toseland A."/>
            <person name="Valas R."/>
            <person name="Veluchamy A."/>
            <person name="Ward B.J."/>
            <person name="Allen A."/>
            <person name="Barry K."/>
            <person name="Falciatore A."/>
            <person name="Ferrante M."/>
            <person name="Fortunato A.E."/>
            <person name="Gloeckner G."/>
            <person name="Gruber A."/>
            <person name="Hipkin R."/>
            <person name="Janech M."/>
            <person name="Kroth P."/>
            <person name="Leese F."/>
            <person name="Lindquist E."/>
            <person name="Lyon B.R."/>
            <person name="Martin J."/>
            <person name="Mayer C."/>
            <person name="Parker M."/>
            <person name="Quesneville H."/>
            <person name="Raymond J."/>
            <person name="Uhlig C."/>
            <person name="Valentin K.U."/>
            <person name="Worden A.Z."/>
            <person name="Armbrust E.V."/>
            <person name="Bowler C."/>
            <person name="Green B."/>
            <person name="Moulton V."/>
            <person name="Van Oosterhout C."/>
            <person name="Grigoriev I."/>
        </authorList>
    </citation>
    <scope>NUCLEOTIDE SEQUENCE [LARGE SCALE GENOMIC DNA]</scope>
    <source>
        <strain evidence="2 3">CCMP1102</strain>
    </source>
</reference>
<evidence type="ECO:0000313" key="2">
    <source>
        <dbReference type="EMBL" id="OEU20359.1"/>
    </source>
</evidence>
<evidence type="ECO:0000313" key="3">
    <source>
        <dbReference type="Proteomes" id="UP000095751"/>
    </source>
</evidence>
<gene>
    <name evidence="2" type="ORF">FRACYDRAFT_154543</name>
</gene>
<dbReference type="PROSITE" id="PS50802">
    <property type="entry name" value="OTU"/>
    <property type="match status" value="1"/>
</dbReference>
<dbReference type="InParanoid" id="A0A1E7FQB0"/>
<evidence type="ECO:0000259" key="1">
    <source>
        <dbReference type="PROSITE" id="PS50802"/>
    </source>
</evidence>
<dbReference type="InterPro" id="IPR003323">
    <property type="entry name" value="OTU_dom"/>
</dbReference>
<dbReference type="CDD" id="cd22771">
    <property type="entry name" value="OTU_plant_OTU7-like"/>
    <property type="match status" value="1"/>
</dbReference>
<dbReference type="GO" id="GO:0004843">
    <property type="term" value="F:cysteine-type deubiquitinase activity"/>
    <property type="evidence" value="ECO:0007669"/>
    <property type="project" value="TreeGrafter"/>
</dbReference>
<dbReference type="PANTHER" id="PTHR12419:SF7">
    <property type="entry name" value="OTU DOMAIN-CONTAINING PROTEIN 3"/>
    <property type="match status" value="1"/>
</dbReference>
<name>A0A1E7FQB0_9STRA</name>
<dbReference type="InterPro" id="IPR038765">
    <property type="entry name" value="Papain-like_cys_pep_sf"/>
</dbReference>
<dbReference type="AlphaFoldDB" id="A0A1E7FQB0"/>